<keyword evidence="8 9" id="KW-0472">Membrane</keyword>
<organism evidence="11 12">
    <name type="scientific">Plastoroseomonas arctica</name>
    <dbReference type="NCBI Taxonomy" id="1509237"/>
    <lineage>
        <taxon>Bacteria</taxon>
        <taxon>Pseudomonadati</taxon>
        <taxon>Pseudomonadota</taxon>
        <taxon>Alphaproteobacteria</taxon>
        <taxon>Acetobacterales</taxon>
        <taxon>Acetobacteraceae</taxon>
        <taxon>Plastoroseomonas</taxon>
    </lineage>
</organism>
<feature type="transmembrane region" description="Helical" evidence="9">
    <location>
        <begin position="134"/>
        <end position="159"/>
    </location>
</feature>
<comment type="caution">
    <text evidence="11">The sequence shown here is derived from an EMBL/GenBank/DDBJ whole genome shotgun (WGS) entry which is preliminary data.</text>
</comment>
<dbReference type="GO" id="GO:0015774">
    <property type="term" value="P:polysaccharide transport"/>
    <property type="evidence" value="ECO:0007669"/>
    <property type="project" value="UniProtKB-KW"/>
</dbReference>
<keyword evidence="5 9" id="KW-0812">Transmembrane</keyword>
<evidence type="ECO:0000259" key="10">
    <source>
        <dbReference type="Pfam" id="PF01061"/>
    </source>
</evidence>
<evidence type="ECO:0000256" key="6">
    <source>
        <dbReference type="ARBA" id="ARBA00022989"/>
    </source>
</evidence>
<dbReference type="Pfam" id="PF01061">
    <property type="entry name" value="ABC2_membrane"/>
    <property type="match status" value="1"/>
</dbReference>
<reference evidence="11" key="1">
    <citation type="submission" date="2020-01" db="EMBL/GenBank/DDBJ databases">
        <authorList>
            <person name="Rat A."/>
        </authorList>
    </citation>
    <scope>NUCLEOTIDE SEQUENCE</scope>
    <source>
        <strain evidence="11">LMG 28251</strain>
    </source>
</reference>
<evidence type="ECO:0000313" key="11">
    <source>
        <dbReference type="EMBL" id="MBR0655098.1"/>
    </source>
</evidence>
<keyword evidence="3" id="KW-0813">Transport</keyword>
<keyword evidence="7" id="KW-0762">Sugar transport</keyword>
<evidence type="ECO:0000256" key="4">
    <source>
        <dbReference type="ARBA" id="ARBA00022475"/>
    </source>
</evidence>
<evidence type="ECO:0000256" key="1">
    <source>
        <dbReference type="ARBA" id="ARBA00004651"/>
    </source>
</evidence>
<dbReference type="EMBL" id="JAAEDH010000007">
    <property type="protein sequence ID" value="MBR0655098.1"/>
    <property type="molecule type" value="Genomic_DNA"/>
</dbReference>
<evidence type="ECO:0000256" key="7">
    <source>
        <dbReference type="ARBA" id="ARBA00023047"/>
    </source>
</evidence>
<reference evidence="11" key="2">
    <citation type="journal article" date="2021" name="Syst. Appl. Microbiol.">
        <title>Roseomonas hellenica sp. nov., isolated from roots of wild-growing Alkanna tinctoria.</title>
        <authorList>
            <person name="Rat A."/>
            <person name="Naranjo H.D."/>
            <person name="Lebbe L."/>
            <person name="Cnockaert M."/>
            <person name="Krigas N."/>
            <person name="Grigoriadou K."/>
            <person name="Maloupa E."/>
            <person name="Willems A."/>
        </authorList>
    </citation>
    <scope>NUCLEOTIDE SEQUENCE</scope>
    <source>
        <strain evidence="11">LMG 28251</strain>
    </source>
</reference>
<evidence type="ECO:0000256" key="3">
    <source>
        <dbReference type="ARBA" id="ARBA00022448"/>
    </source>
</evidence>
<keyword evidence="12" id="KW-1185">Reference proteome</keyword>
<dbReference type="PANTHER" id="PTHR30413:SF10">
    <property type="entry name" value="CAPSULE POLYSACCHARIDE EXPORT INNER-MEMBRANE PROTEIN CTRC"/>
    <property type="match status" value="1"/>
</dbReference>
<accession>A0AAF1K1B6</accession>
<feature type="transmembrane region" description="Helical" evidence="9">
    <location>
        <begin position="59"/>
        <end position="79"/>
    </location>
</feature>
<gene>
    <name evidence="11" type="ORF">GXW79_08395</name>
</gene>
<dbReference type="InterPro" id="IPR013525">
    <property type="entry name" value="ABC2_TM"/>
</dbReference>
<sequence length="280" mass="31091">MLEQLPAVTALYQVDAANPQRRQRAIADVVMGMARWRLAVALAWLDIRNRYRGSVLGPFWLTLSTGVMLLGIGITYSALFRLTLVEYLPHLAVSLVVWNFISQMVTEATTSFVQSEAIIRQMPLPYTIHALRCMLRNALIGAHNLPLIALVFLVCGTWPGWEVLLVIPGLMLIAINGFALALLLGMVCARFRDIGPIVGSIMQLFFFLTPIIWKPQLLGEWAALLPLNPFYSILETVRGPLIDGGGALIAWVAAFAYTIINVVLAAAFLVRFRSRVAFWV</sequence>
<evidence type="ECO:0000256" key="5">
    <source>
        <dbReference type="ARBA" id="ARBA00022692"/>
    </source>
</evidence>
<proteinExistence type="inferred from homology"/>
<evidence type="ECO:0000256" key="2">
    <source>
        <dbReference type="ARBA" id="ARBA00007783"/>
    </source>
</evidence>
<comment type="subcellular location">
    <subcellularLocation>
        <location evidence="1">Cell membrane</location>
        <topology evidence="1">Multi-pass membrane protein</topology>
    </subcellularLocation>
</comment>
<dbReference type="PANTHER" id="PTHR30413">
    <property type="entry name" value="INNER MEMBRANE TRANSPORT PERMEASE"/>
    <property type="match status" value="1"/>
</dbReference>
<keyword evidence="6 9" id="KW-1133">Transmembrane helix</keyword>
<dbReference type="AlphaFoldDB" id="A0AAF1K1B6"/>
<evidence type="ECO:0000256" key="8">
    <source>
        <dbReference type="ARBA" id="ARBA00023136"/>
    </source>
</evidence>
<comment type="similarity">
    <text evidence="2">Belongs to the ABC-2 integral membrane protein family.</text>
</comment>
<dbReference type="GO" id="GO:0140359">
    <property type="term" value="F:ABC-type transporter activity"/>
    <property type="evidence" value="ECO:0007669"/>
    <property type="project" value="InterPro"/>
</dbReference>
<dbReference type="RefSeq" id="WP_211873928.1">
    <property type="nucleotide sequence ID" value="NZ_JAAEDH010000007.1"/>
</dbReference>
<protein>
    <submittedName>
        <fullName evidence="11">ABC transporter permease</fullName>
    </submittedName>
</protein>
<dbReference type="GO" id="GO:0005886">
    <property type="term" value="C:plasma membrane"/>
    <property type="evidence" value="ECO:0007669"/>
    <property type="project" value="UniProtKB-SubCell"/>
</dbReference>
<dbReference type="Proteomes" id="UP001196068">
    <property type="component" value="Unassembled WGS sequence"/>
</dbReference>
<keyword evidence="4" id="KW-1003">Cell membrane</keyword>
<feature type="transmembrane region" description="Helical" evidence="9">
    <location>
        <begin position="165"/>
        <end position="187"/>
    </location>
</feature>
<keyword evidence="7" id="KW-0625">Polysaccharide transport</keyword>
<name>A0AAF1K1B6_9PROT</name>
<evidence type="ECO:0000313" key="12">
    <source>
        <dbReference type="Proteomes" id="UP001196068"/>
    </source>
</evidence>
<feature type="transmembrane region" description="Helical" evidence="9">
    <location>
        <begin position="248"/>
        <end position="270"/>
    </location>
</feature>
<feature type="transmembrane region" description="Helical" evidence="9">
    <location>
        <begin position="194"/>
        <end position="213"/>
    </location>
</feature>
<evidence type="ECO:0000256" key="9">
    <source>
        <dbReference type="SAM" id="Phobius"/>
    </source>
</evidence>
<feature type="domain" description="ABC-2 type transporter transmembrane" evidence="10">
    <location>
        <begin position="40"/>
        <end position="239"/>
    </location>
</feature>
<dbReference type="GO" id="GO:0015920">
    <property type="term" value="P:lipopolysaccharide transport"/>
    <property type="evidence" value="ECO:0007669"/>
    <property type="project" value="TreeGrafter"/>
</dbReference>